<keyword evidence="3" id="KW-1185">Reference proteome</keyword>
<gene>
    <name evidence="2" type="ORF">LOC62_08G009845</name>
</gene>
<proteinExistence type="predicted"/>
<sequence length="160" mass="18121">MYRIRPHQGSGASARSPPSALVVDLAREHIESIFTTVMKTSREHIESIFTAYVVHNWIDKIWLASLCVPVAQALLVHYKSKDDQALVSATIKTVRTYNLEQARQLLSCAILFAGYQLTLFVLPTLLKVVLSESWDDDKVWGSTRYARPVWRPKVVPLSAR</sequence>
<keyword evidence="1" id="KW-1133">Transmembrane helix</keyword>
<evidence type="ECO:0000313" key="3">
    <source>
        <dbReference type="Proteomes" id="UP000827549"/>
    </source>
</evidence>
<organism evidence="2 3">
    <name type="scientific">Vanrija pseudolonga</name>
    <dbReference type="NCBI Taxonomy" id="143232"/>
    <lineage>
        <taxon>Eukaryota</taxon>
        <taxon>Fungi</taxon>
        <taxon>Dikarya</taxon>
        <taxon>Basidiomycota</taxon>
        <taxon>Agaricomycotina</taxon>
        <taxon>Tremellomycetes</taxon>
        <taxon>Trichosporonales</taxon>
        <taxon>Trichosporonaceae</taxon>
        <taxon>Vanrija</taxon>
    </lineage>
</organism>
<name>A0AAF1BUP8_9TREE</name>
<feature type="transmembrane region" description="Helical" evidence="1">
    <location>
        <begin position="105"/>
        <end position="126"/>
    </location>
</feature>
<dbReference type="AlphaFoldDB" id="A0AAF1BUP8"/>
<dbReference type="EMBL" id="CP086721">
    <property type="protein sequence ID" value="WOO86368.1"/>
    <property type="molecule type" value="Genomic_DNA"/>
</dbReference>
<evidence type="ECO:0000256" key="1">
    <source>
        <dbReference type="SAM" id="Phobius"/>
    </source>
</evidence>
<dbReference type="Proteomes" id="UP000827549">
    <property type="component" value="Chromosome 8"/>
</dbReference>
<evidence type="ECO:0000313" key="2">
    <source>
        <dbReference type="EMBL" id="WOO86368.1"/>
    </source>
</evidence>
<reference evidence="2" key="1">
    <citation type="submission" date="2023-10" db="EMBL/GenBank/DDBJ databases">
        <authorList>
            <person name="Noh H."/>
        </authorList>
    </citation>
    <scope>NUCLEOTIDE SEQUENCE</scope>
    <source>
        <strain evidence="2">DUCC4014</strain>
    </source>
</reference>
<dbReference type="GeneID" id="87813006"/>
<keyword evidence="1" id="KW-0812">Transmembrane</keyword>
<dbReference type="RefSeq" id="XP_062632394.1">
    <property type="nucleotide sequence ID" value="XM_062776410.1"/>
</dbReference>
<keyword evidence="1" id="KW-0472">Membrane</keyword>
<accession>A0AAF1BUP8</accession>
<protein>
    <submittedName>
        <fullName evidence="2">Uncharacterized protein</fullName>
    </submittedName>
</protein>